<evidence type="ECO:0000256" key="3">
    <source>
        <dbReference type="ARBA" id="ARBA00023102"/>
    </source>
</evidence>
<evidence type="ECO:0000256" key="6">
    <source>
        <dbReference type="SAM" id="Phobius"/>
    </source>
</evidence>
<gene>
    <name evidence="7" type="ORF">DFR48_11264</name>
</gene>
<dbReference type="SUPFAM" id="SSF51366">
    <property type="entry name" value="Ribulose-phoshate binding barrel"/>
    <property type="match status" value="1"/>
</dbReference>
<keyword evidence="6" id="KW-0812">Transmembrane</keyword>
<organism evidence="7 8">
    <name type="scientific">Ciceribacter lividus</name>
    <dbReference type="NCBI Taxonomy" id="1197950"/>
    <lineage>
        <taxon>Bacteria</taxon>
        <taxon>Pseudomonadati</taxon>
        <taxon>Pseudomonadota</taxon>
        <taxon>Alphaproteobacteria</taxon>
        <taxon>Hyphomicrobiales</taxon>
        <taxon>Rhizobiaceae</taxon>
        <taxon>Ciceribacter</taxon>
    </lineage>
</organism>
<dbReference type="EMBL" id="QPIX01000012">
    <property type="protein sequence ID" value="RCW20832.1"/>
    <property type="molecule type" value="Genomic_DNA"/>
</dbReference>
<dbReference type="GO" id="GO:0000105">
    <property type="term" value="P:L-histidine biosynthetic process"/>
    <property type="evidence" value="ECO:0007669"/>
    <property type="project" value="UniProtKB-KW"/>
</dbReference>
<feature type="transmembrane region" description="Helical" evidence="6">
    <location>
        <begin position="20"/>
        <end position="37"/>
    </location>
</feature>
<comment type="pathway">
    <text evidence="4">Amino-acid biosynthesis.</text>
</comment>
<evidence type="ECO:0000313" key="7">
    <source>
        <dbReference type="EMBL" id="RCW20832.1"/>
    </source>
</evidence>
<dbReference type="Proteomes" id="UP000252582">
    <property type="component" value="Unassembled WGS sequence"/>
</dbReference>
<evidence type="ECO:0000256" key="4">
    <source>
        <dbReference type="ARBA" id="ARBA00029440"/>
    </source>
</evidence>
<keyword evidence="6" id="KW-1133">Transmembrane helix</keyword>
<name>A0A6I7HIB6_9HYPH</name>
<dbReference type="CDD" id="cd04723">
    <property type="entry name" value="HisA_HisF"/>
    <property type="match status" value="1"/>
</dbReference>
<evidence type="ECO:0000256" key="5">
    <source>
        <dbReference type="RuleBase" id="RU003657"/>
    </source>
</evidence>
<comment type="similarity">
    <text evidence="1 5">Belongs to the HisA/HisF family.</text>
</comment>
<dbReference type="AlphaFoldDB" id="A0A6I7HIB6"/>
<dbReference type="GO" id="GO:0016853">
    <property type="term" value="F:isomerase activity"/>
    <property type="evidence" value="ECO:0007669"/>
    <property type="project" value="UniProtKB-KW"/>
</dbReference>
<keyword evidence="6" id="KW-0472">Membrane</keyword>
<dbReference type="Gene3D" id="3.20.20.70">
    <property type="entry name" value="Aldolase class I"/>
    <property type="match status" value="1"/>
</dbReference>
<evidence type="ECO:0000256" key="1">
    <source>
        <dbReference type="ARBA" id="ARBA00009667"/>
    </source>
</evidence>
<comment type="caution">
    <text evidence="7">The sequence shown here is derived from an EMBL/GenBank/DDBJ whole genome shotgun (WGS) entry which is preliminary data.</text>
</comment>
<keyword evidence="8" id="KW-1185">Reference proteome</keyword>
<dbReference type="InterPro" id="IPR011060">
    <property type="entry name" value="RibuloseP-bd_barrel"/>
</dbReference>
<keyword evidence="2 5" id="KW-0028">Amino-acid biosynthesis</keyword>
<evidence type="ECO:0000313" key="8">
    <source>
        <dbReference type="Proteomes" id="UP000252582"/>
    </source>
</evidence>
<reference evidence="7 8" key="1">
    <citation type="submission" date="2018-07" db="EMBL/GenBank/DDBJ databases">
        <title>Genomic Encyclopedia of Type Strains, Phase IV (KMG-IV): sequencing the most valuable type-strain genomes for metagenomic binning, comparative biology and taxonomic classification.</title>
        <authorList>
            <person name="Goeker M."/>
        </authorList>
    </citation>
    <scope>NUCLEOTIDE SEQUENCE [LARGE SCALE GENOMIC DNA]</scope>
    <source>
        <strain evidence="7 8">DSM 25528</strain>
    </source>
</reference>
<proteinExistence type="inferred from homology"/>
<dbReference type="Pfam" id="PF00977">
    <property type="entry name" value="His_biosynth"/>
    <property type="match status" value="1"/>
</dbReference>
<keyword evidence="7" id="KW-0413">Isomerase</keyword>
<accession>A0A6I7HIB6</accession>
<keyword evidence="3 5" id="KW-0368">Histidine biosynthesis</keyword>
<evidence type="ECO:0000256" key="2">
    <source>
        <dbReference type="ARBA" id="ARBA00022605"/>
    </source>
</evidence>
<dbReference type="InterPro" id="IPR013785">
    <property type="entry name" value="Aldolase_TIM"/>
</dbReference>
<sequence length="269" mass="28733">MSHPATKRFPSAEFRSSMDWFVLSGVLLVLIIPVLDIKDALVVHARRGERQAYRPLETPLSLRPALEDVAEGLRSVYPFTIFYVADLDAIGGQTGDCSAALRLTRLTPTPGVWLDAGFSGSESLARTHALPGVAPVVGSESLTDAAFLTHFSAYPGAILSLDFRGEAFCGPEDVLARSDLWPSRVIVMTLARVGSETGPDFARLAEIKARAGARQVVAAGGVRDATDLWKLAEMGISAALVATSIHNGTLTREVIAGMMEGSDTVAQRR</sequence>
<protein>
    <submittedName>
        <fullName evidence="7">Phosphoribosylformimino-5-aminoimidazole carboxamide ribotide isomerase</fullName>
    </submittedName>
</protein>
<dbReference type="InterPro" id="IPR006062">
    <property type="entry name" value="His_biosynth"/>
</dbReference>